<dbReference type="PaxDb" id="6239-T26C5.1"/>
<dbReference type="InterPro" id="IPR036282">
    <property type="entry name" value="Glutathione-S-Trfase_C_sf"/>
</dbReference>
<evidence type="ECO:0000259" key="7">
    <source>
        <dbReference type="PROSITE" id="PS50405"/>
    </source>
</evidence>
<dbReference type="EMBL" id="BX284602">
    <property type="protein sequence ID" value="CAA90726.1"/>
    <property type="molecule type" value="Genomic_DNA"/>
</dbReference>
<dbReference type="PeptideAtlas" id="Q22814"/>
<dbReference type="Gene3D" id="1.20.1050.10">
    <property type="match status" value="1"/>
</dbReference>
<dbReference type="STRING" id="6239.T26C5.1.1"/>
<evidence type="ECO:0000256" key="5">
    <source>
        <dbReference type="ARBA" id="ARBA00078118"/>
    </source>
</evidence>
<dbReference type="InterPro" id="IPR036249">
    <property type="entry name" value="Thioredoxin-like_sf"/>
</dbReference>
<dbReference type="SFLD" id="SFLDG01205">
    <property type="entry name" value="AMPS.1"/>
    <property type="match status" value="1"/>
</dbReference>
<dbReference type="KEGG" id="cel:CELE_T26C5.1"/>
<dbReference type="GO" id="GO:0006749">
    <property type="term" value="P:glutathione metabolic process"/>
    <property type="evidence" value="ECO:0000318"/>
    <property type="project" value="GO_Central"/>
</dbReference>
<dbReference type="PROSITE" id="PS50405">
    <property type="entry name" value="GST_CTER"/>
    <property type="match status" value="1"/>
</dbReference>
<evidence type="ECO:0000256" key="1">
    <source>
        <dbReference type="ARBA" id="ARBA00012452"/>
    </source>
</evidence>
<dbReference type="CDD" id="cd03039">
    <property type="entry name" value="GST_N_Sigma_like"/>
    <property type="match status" value="1"/>
</dbReference>
<dbReference type="Pfam" id="PF02798">
    <property type="entry name" value="GST_N"/>
    <property type="match status" value="1"/>
</dbReference>
<evidence type="ECO:0000256" key="3">
    <source>
        <dbReference type="ARBA" id="ARBA00038317"/>
    </source>
</evidence>
<dbReference type="SFLD" id="SFLDG00363">
    <property type="entry name" value="AMPS_(cytGST):_Alpha-__Mu-__Pi"/>
    <property type="match status" value="1"/>
</dbReference>
<dbReference type="AGR" id="WB:WBGene00001761"/>
<evidence type="ECO:0000313" key="8">
    <source>
        <dbReference type="EMBL" id="CAA90726.1"/>
    </source>
</evidence>
<gene>
    <name evidence="8 10" type="primary">gst-13</name>
    <name evidence="8" type="ORF">CELE_T26C5.1</name>
    <name evidence="10" type="ORF">T26C5.1</name>
</gene>
<proteinExistence type="evidence at protein level"/>
<name>Q22814_CAEEL</name>
<comment type="similarity">
    <text evidence="3">Belongs to the GST superfamily. Sigma family.</text>
</comment>
<keyword evidence="2" id="KW-0808">Transferase</keyword>
<organism evidence="8 9">
    <name type="scientific">Caenorhabditis elegans</name>
    <dbReference type="NCBI Taxonomy" id="6239"/>
    <lineage>
        <taxon>Eukaryota</taxon>
        <taxon>Metazoa</taxon>
        <taxon>Ecdysozoa</taxon>
        <taxon>Nematoda</taxon>
        <taxon>Chromadorea</taxon>
        <taxon>Rhabditida</taxon>
        <taxon>Rhabditina</taxon>
        <taxon>Rhabditomorpha</taxon>
        <taxon>Rhabditoidea</taxon>
        <taxon>Rhabditidae</taxon>
        <taxon>Peloderinae</taxon>
        <taxon>Caenorhabditis</taxon>
    </lineage>
</organism>
<keyword evidence="9" id="KW-1185">Reference proteome</keyword>
<evidence type="ECO:0007829" key="11">
    <source>
        <dbReference type="PeptideAtlas" id="Q22814"/>
    </source>
</evidence>
<dbReference type="SFLD" id="SFLDS00019">
    <property type="entry name" value="Glutathione_Transferase_(cytos"/>
    <property type="match status" value="1"/>
</dbReference>
<dbReference type="RefSeq" id="NP_495967.1">
    <property type="nucleotide sequence ID" value="NM_063566.7"/>
</dbReference>
<dbReference type="InterPro" id="IPR004046">
    <property type="entry name" value="GST_C"/>
</dbReference>
<dbReference type="PIR" id="T25287">
    <property type="entry name" value="T25287"/>
</dbReference>
<dbReference type="PROSITE" id="PS50404">
    <property type="entry name" value="GST_NTER"/>
    <property type="match status" value="1"/>
</dbReference>
<dbReference type="GeneID" id="188915"/>
<dbReference type="CDD" id="cd03192">
    <property type="entry name" value="GST_C_Sigma_like"/>
    <property type="match status" value="1"/>
</dbReference>
<dbReference type="GO" id="GO:0004364">
    <property type="term" value="F:glutathione transferase activity"/>
    <property type="evidence" value="ECO:0000318"/>
    <property type="project" value="GO_Central"/>
</dbReference>
<dbReference type="InterPro" id="IPR050213">
    <property type="entry name" value="GST_superfamily"/>
</dbReference>
<dbReference type="OMA" id="DFYAEIH"/>
<evidence type="ECO:0000256" key="4">
    <source>
        <dbReference type="ARBA" id="ARBA00047960"/>
    </source>
</evidence>
<dbReference type="AlphaFoldDB" id="Q22814"/>
<dbReference type="FunFam" id="1.20.1050.10:FF:000031">
    <property type="entry name" value="Glutathione S-Transferase"/>
    <property type="match status" value="1"/>
</dbReference>
<dbReference type="SMR" id="Q22814"/>
<dbReference type="FunCoup" id="Q22814">
    <property type="interactions" value="104"/>
</dbReference>
<dbReference type="GO" id="GO:0045087">
    <property type="term" value="P:innate immune response"/>
    <property type="evidence" value="ECO:0007007"/>
    <property type="project" value="WormBase"/>
</dbReference>
<dbReference type="eggNOG" id="KOG1695">
    <property type="taxonomic scope" value="Eukaryota"/>
</dbReference>
<evidence type="ECO:0000313" key="10">
    <source>
        <dbReference type="WormBase" id="T26C5.1"/>
    </source>
</evidence>
<dbReference type="FunFam" id="3.40.30.10:FF:000189">
    <property type="entry name" value="Glutathione S-Transferase"/>
    <property type="match status" value="1"/>
</dbReference>
<dbReference type="PANTHER" id="PTHR11571">
    <property type="entry name" value="GLUTATHIONE S-TRANSFERASE"/>
    <property type="match status" value="1"/>
</dbReference>
<dbReference type="OrthoDB" id="414243at2759"/>
<sequence length="208" mass="24364">MVHYKLTYFLSRGLGDVSRQLFHLADVDFEDERLEKPHFLEKKETYPFKQVPVLSVDGFQIPQSMAIARYLAKKFGFAGKTAEESAMVDAFVDQFKDFYSEIRDYYYTMLGLGLTDLDGDEQKDKVLIPARDKFLPLLTRYLEKSKSGFLVDGGLTFADLIILDNMTSLLNWWPEYANDYPVILAWRDKVMNYPRLKEYIEKRPVTMY</sequence>
<dbReference type="PhylomeDB" id="Q22814"/>
<reference evidence="8 9" key="1">
    <citation type="journal article" date="1998" name="Science">
        <title>Genome sequence of the nematode C. elegans: a platform for investigating biology.</title>
        <authorList>
            <consortium name="The C. elegans sequencing consortium"/>
            <person name="Sulson J.E."/>
            <person name="Waterston R."/>
        </authorList>
    </citation>
    <scope>NUCLEOTIDE SEQUENCE [LARGE SCALE GENOMIC DNA]</scope>
    <source>
        <strain evidence="8 9">Bristol N2</strain>
    </source>
</reference>
<dbReference type="Gene3D" id="3.40.30.10">
    <property type="entry name" value="Glutaredoxin"/>
    <property type="match status" value="1"/>
</dbReference>
<dbReference type="InterPro" id="IPR040079">
    <property type="entry name" value="Glutathione_S-Trfase"/>
</dbReference>
<dbReference type="Bgee" id="WBGene00001761">
    <property type="expression patterns" value="Expressed in larva and 3 other cell types or tissues"/>
</dbReference>
<evidence type="ECO:0000259" key="6">
    <source>
        <dbReference type="PROSITE" id="PS50404"/>
    </source>
</evidence>
<dbReference type="InterPro" id="IPR004045">
    <property type="entry name" value="Glutathione_S-Trfase_N"/>
</dbReference>
<dbReference type="CTD" id="188915"/>
<dbReference type="InterPro" id="IPR010987">
    <property type="entry name" value="Glutathione-S-Trfase_C-like"/>
</dbReference>
<dbReference type="GO" id="GO:0005737">
    <property type="term" value="C:cytoplasm"/>
    <property type="evidence" value="ECO:0007669"/>
    <property type="project" value="UniProtKB-ARBA"/>
</dbReference>
<comment type="catalytic activity">
    <reaction evidence="4">
        <text>RX + glutathione = an S-substituted glutathione + a halide anion + H(+)</text>
        <dbReference type="Rhea" id="RHEA:16437"/>
        <dbReference type="ChEBI" id="CHEBI:15378"/>
        <dbReference type="ChEBI" id="CHEBI:16042"/>
        <dbReference type="ChEBI" id="CHEBI:17792"/>
        <dbReference type="ChEBI" id="CHEBI:57925"/>
        <dbReference type="ChEBI" id="CHEBI:90779"/>
        <dbReference type="EC" id="2.5.1.18"/>
    </reaction>
</comment>
<keyword evidence="11" id="KW-1267">Proteomics identification</keyword>
<dbReference type="SUPFAM" id="SSF47616">
    <property type="entry name" value="GST C-terminal domain-like"/>
    <property type="match status" value="1"/>
</dbReference>
<dbReference type="Pfam" id="PF14497">
    <property type="entry name" value="GST_C_3"/>
    <property type="match status" value="1"/>
</dbReference>
<dbReference type="SUPFAM" id="SSF52833">
    <property type="entry name" value="Thioredoxin-like"/>
    <property type="match status" value="1"/>
</dbReference>
<dbReference type="WormBase" id="T26C5.1">
    <property type="protein sequence ID" value="CE03737"/>
    <property type="gene ID" value="WBGene00001761"/>
    <property type="gene designation" value="gst-13"/>
</dbReference>
<evidence type="ECO:0000256" key="2">
    <source>
        <dbReference type="ARBA" id="ARBA00022679"/>
    </source>
</evidence>
<dbReference type="UCSC" id="T26C5.1">
    <property type="organism name" value="c. elegans"/>
</dbReference>
<dbReference type="Proteomes" id="UP000001940">
    <property type="component" value="Chromosome II"/>
</dbReference>
<evidence type="ECO:0000313" key="9">
    <source>
        <dbReference type="Proteomes" id="UP000001940"/>
    </source>
</evidence>
<accession>Q22814</accession>
<dbReference type="InParanoid" id="Q22814"/>
<dbReference type="PANTHER" id="PTHR11571:SF105">
    <property type="entry name" value="GLUTATHIONE S-TRANSFERASE"/>
    <property type="match status" value="1"/>
</dbReference>
<feature type="domain" description="GST C-terminal" evidence="7">
    <location>
        <begin position="81"/>
        <end position="208"/>
    </location>
</feature>
<dbReference type="EC" id="2.5.1.18" evidence="1"/>
<feature type="domain" description="GST N-terminal" evidence="6">
    <location>
        <begin position="2"/>
        <end position="79"/>
    </location>
</feature>
<dbReference type="HOGENOM" id="CLU_039475_1_1_1"/>
<protein>
    <recommendedName>
        <fullName evidence="1">glutathione transferase</fullName>
        <ecNumber evidence="1">2.5.1.18</ecNumber>
    </recommendedName>
    <alternativeName>
        <fullName evidence="5">GST class-sigma</fullName>
    </alternativeName>
</protein>